<dbReference type="Pfam" id="PF03703">
    <property type="entry name" value="bPH_2"/>
    <property type="match status" value="1"/>
</dbReference>
<feature type="transmembrane region" description="Helical" evidence="1">
    <location>
        <begin position="29"/>
        <end position="49"/>
    </location>
</feature>
<protein>
    <submittedName>
        <fullName evidence="3">Bacterial membrane flanked domain protein</fullName>
    </submittedName>
</protein>
<comment type="caution">
    <text evidence="3">The sequence shown here is derived from an EMBL/GenBank/DDBJ whole genome shotgun (WGS) entry which is preliminary data.</text>
</comment>
<feature type="transmembrane region" description="Helical" evidence="1">
    <location>
        <begin position="61"/>
        <end position="85"/>
    </location>
</feature>
<feature type="domain" description="YdbS-like PH" evidence="2">
    <location>
        <begin position="89"/>
        <end position="158"/>
    </location>
</feature>
<keyword evidence="1" id="KW-0472">Membrane</keyword>
<organism evidence="3 4">
    <name type="scientific">candidate division WS6 bacterium OLB20</name>
    <dbReference type="NCBI Taxonomy" id="1617426"/>
    <lineage>
        <taxon>Bacteria</taxon>
        <taxon>Candidatus Dojkabacteria</taxon>
    </lineage>
</organism>
<dbReference type="InterPro" id="IPR005182">
    <property type="entry name" value="YdbS-like_PH"/>
</dbReference>
<name>A0A136LX72_9BACT</name>
<reference evidence="3 4" key="1">
    <citation type="submission" date="2015-02" db="EMBL/GenBank/DDBJ databases">
        <title>Improved understanding of the partial-nitritation anammox process through 23 genomes representing the majority of the microbial community.</title>
        <authorList>
            <person name="Speth D.R."/>
            <person name="In T Zandt M."/>
            <person name="Guerrero Cruz S."/>
            <person name="Jetten M.S."/>
            <person name="Dutilh B.E."/>
        </authorList>
    </citation>
    <scope>NUCLEOTIDE SEQUENCE [LARGE SCALE GENOMIC DNA]</scope>
    <source>
        <strain evidence="3">OLB20</strain>
    </source>
</reference>
<dbReference type="Proteomes" id="UP000070457">
    <property type="component" value="Unassembled WGS sequence"/>
</dbReference>
<gene>
    <name evidence="3" type="ORF">TR69_WS6001001238</name>
</gene>
<dbReference type="AlphaFoldDB" id="A0A136LX72"/>
<keyword evidence="1" id="KW-0812">Transmembrane</keyword>
<evidence type="ECO:0000256" key="1">
    <source>
        <dbReference type="SAM" id="Phobius"/>
    </source>
</evidence>
<evidence type="ECO:0000313" key="3">
    <source>
        <dbReference type="EMBL" id="KXK26243.1"/>
    </source>
</evidence>
<accession>A0A136LX72</accession>
<dbReference type="EMBL" id="JYNZ01000004">
    <property type="protein sequence ID" value="KXK26243.1"/>
    <property type="molecule type" value="Genomic_DNA"/>
</dbReference>
<sequence length="180" mass="20746">MDTNNQSKPVYIYEIEVCQTIVTVLERLLLIEFLLVGLTVFVIVLEQLLLQEFIAQDGNVYIALVVLTTFLMNIFNIFIIISVHLKWASNYYVLRSGEVVFRKGLFNTSEERFSVENAVSISTSRSLLGKIFNFGTVKIFNSALGNDLILRDIPKPEFYAEILRRSKDVQNNIFMLNPRR</sequence>
<evidence type="ECO:0000313" key="4">
    <source>
        <dbReference type="Proteomes" id="UP000070457"/>
    </source>
</evidence>
<keyword evidence="1" id="KW-1133">Transmembrane helix</keyword>
<proteinExistence type="predicted"/>
<evidence type="ECO:0000259" key="2">
    <source>
        <dbReference type="Pfam" id="PF03703"/>
    </source>
</evidence>